<evidence type="ECO:0000313" key="2">
    <source>
        <dbReference type="Proteomes" id="UP000070700"/>
    </source>
</evidence>
<name>A0A132B6J6_MOLSC</name>
<organism evidence="1 2">
    <name type="scientific">Mollisia scopiformis</name>
    <name type="common">Conifer needle endophyte fungus</name>
    <name type="synonym">Phialocephala scopiformis</name>
    <dbReference type="NCBI Taxonomy" id="149040"/>
    <lineage>
        <taxon>Eukaryota</taxon>
        <taxon>Fungi</taxon>
        <taxon>Dikarya</taxon>
        <taxon>Ascomycota</taxon>
        <taxon>Pezizomycotina</taxon>
        <taxon>Leotiomycetes</taxon>
        <taxon>Helotiales</taxon>
        <taxon>Mollisiaceae</taxon>
        <taxon>Mollisia</taxon>
    </lineage>
</organism>
<dbReference type="InParanoid" id="A0A132B6J6"/>
<proteinExistence type="predicted"/>
<dbReference type="RefSeq" id="XP_018062380.1">
    <property type="nucleotide sequence ID" value="XM_018206901.1"/>
</dbReference>
<reference evidence="1 2" key="1">
    <citation type="submission" date="2015-10" db="EMBL/GenBank/DDBJ databases">
        <title>Full genome of DAOMC 229536 Phialocephala scopiformis, a fungal endophyte of spruce producing the potent anti-insectan compound rugulosin.</title>
        <authorList>
            <consortium name="DOE Joint Genome Institute"/>
            <person name="Walker A.K."/>
            <person name="Frasz S.L."/>
            <person name="Seifert K.A."/>
            <person name="Miller J.D."/>
            <person name="Mondo S.J."/>
            <person name="Labutti K."/>
            <person name="Lipzen A."/>
            <person name="Dockter R."/>
            <person name="Kennedy M."/>
            <person name="Grigoriev I.V."/>
            <person name="Spatafora J.W."/>
        </authorList>
    </citation>
    <scope>NUCLEOTIDE SEQUENCE [LARGE SCALE GENOMIC DNA]</scope>
    <source>
        <strain evidence="1 2">CBS 120377</strain>
    </source>
</reference>
<dbReference type="Proteomes" id="UP000070700">
    <property type="component" value="Unassembled WGS sequence"/>
</dbReference>
<gene>
    <name evidence="1" type="ORF">LY89DRAFT_348215</name>
</gene>
<accession>A0A132B6J6</accession>
<dbReference type="GeneID" id="28816627"/>
<sequence length="134" mass="14913">MASTPLGSWKWKWNGSAQSLDDVSSRPTAAVSLVSVCTLARRRGADKHLVVRRLSDGVCYASRSSIHICNKERNEGNTWLWLRAATYVMNHSCPSDRQLPVLHQLYVHQKKDQYMSPSTSLAGASRIVCLIPSS</sequence>
<dbReference type="AlphaFoldDB" id="A0A132B6J6"/>
<dbReference type="KEGG" id="psco:LY89DRAFT_348215"/>
<keyword evidence="2" id="KW-1185">Reference proteome</keyword>
<protein>
    <submittedName>
        <fullName evidence="1">Uncharacterized protein</fullName>
    </submittedName>
</protein>
<evidence type="ECO:0000313" key="1">
    <source>
        <dbReference type="EMBL" id="KUJ08025.1"/>
    </source>
</evidence>
<dbReference type="EMBL" id="KQ947437">
    <property type="protein sequence ID" value="KUJ08025.1"/>
    <property type="molecule type" value="Genomic_DNA"/>
</dbReference>